<dbReference type="Proteomes" id="UP000001593">
    <property type="component" value="Unassembled WGS sequence"/>
</dbReference>
<dbReference type="Pfam" id="PF02353">
    <property type="entry name" value="CMAS"/>
    <property type="match status" value="1"/>
</dbReference>
<keyword evidence="10 14" id="KW-1133">Transmembrane helix</keyword>
<keyword evidence="12 14" id="KW-0472">Membrane</keyword>
<dbReference type="STRING" id="45351.A7SB91"/>
<evidence type="ECO:0000313" key="16">
    <source>
        <dbReference type="Proteomes" id="UP000001593"/>
    </source>
</evidence>
<keyword evidence="7" id="KW-0949">S-adenosyl-L-methionine</keyword>
<feature type="transmembrane region" description="Helical" evidence="14">
    <location>
        <begin position="54"/>
        <end position="75"/>
    </location>
</feature>
<dbReference type="PANTHER" id="PTHR45197">
    <property type="entry name" value="SYNTHASE, PUTATIVE (AFU_ORTHOLOGUE AFUA_7G04190)-RELATED"/>
    <property type="match status" value="1"/>
</dbReference>
<feature type="transmembrane region" description="Helical" evidence="14">
    <location>
        <begin position="29"/>
        <end position="48"/>
    </location>
</feature>
<evidence type="ECO:0000256" key="2">
    <source>
        <dbReference type="ARBA" id="ARBA00004760"/>
    </source>
</evidence>
<dbReference type="InParanoid" id="A7SB91"/>
<keyword evidence="4" id="KW-0444">Lipid biosynthesis</keyword>
<dbReference type="InterPro" id="IPR052290">
    <property type="entry name" value="Sphingo_C9-MT"/>
</dbReference>
<dbReference type="InterPro" id="IPR029063">
    <property type="entry name" value="SAM-dependent_MTases_sf"/>
</dbReference>
<evidence type="ECO:0000256" key="1">
    <source>
        <dbReference type="ARBA" id="ARBA00004141"/>
    </source>
</evidence>
<dbReference type="GO" id="GO:0006679">
    <property type="term" value="P:glucosylceramide biosynthetic process"/>
    <property type="evidence" value="ECO:0000318"/>
    <property type="project" value="GO_Central"/>
</dbReference>
<dbReference type="CDD" id="cd02440">
    <property type="entry name" value="AdoMet_MTases"/>
    <property type="match status" value="1"/>
</dbReference>
<evidence type="ECO:0000256" key="11">
    <source>
        <dbReference type="ARBA" id="ARBA00023098"/>
    </source>
</evidence>
<dbReference type="EMBL" id="DS469614">
    <property type="protein sequence ID" value="EDO39046.1"/>
    <property type="molecule type" value="Genomic_DNA"/>
</dbReference>
<keyword evidence="5" id="KW-0489">Methyltransferase</keyword>
<comment type="pathway">
    <text evidence="2">Lipid metabolism; sphingolipid metabolism.</text>
</comment>
<evidence type="ECO:0000256" key="7">
    <source>
        <dbReference type="ARBA" id="ARBA00022691"/>
    </source>
</evidence>
<dbReference type="AlphaFoldDB" id="A7SB91"/>
<dbReference type="PANTHER" id="PTHR45197:SF1">
    <property type="entry name" value="SPHINGOLIPID C9-METHYLTRANSFERASE A-RELATED"/>
    <property type="match status" value="1"/>
</dbReference>
<comment type="subcellular location">
    <subcellularLocation>
        <location evidence="1">Membrane</location>
        <topology evidence="1">Multi-pass membrane protein</topology>
    </subcellularLocation>
</comment>
<dbReference type="OMA" id="GFKTWLF"/>
<dbReference type="GO" id="GO:0008168">
    <property type="term" value="F:methyltransferase activity"/>
    <property type="evidence" value="ECO:0000318"/>
    <property type="project" value="GO_Central"/>
</dbReference>
<keyword evidence="9" id="KW-0746">Sphingolipid metabolism</keyword>
<dbReference type="eggNOG" id="ENOG502QS47">
    <property type="taxonomic scope" value="Eukaryota"/>
</dbReference>
<keyword evidence="11" id="KW-0443">Lipid metabolism</keyword>
<evidence type="ECO:0000256" key="5">
    <source>
        <dbReference type="ARBA" id="ARBA00022603"/>
    </source>
</evidence>
<gene>
    <name evidence="15" type="ORF">NEMVEDRAFT_v1g168568</name>
</gene>
<dbReference type="Gene3D" id="3.40.50.150">
    <property type="entry name" value="Vaccinia Virus protein VP39"/>
    <property type="match status" value="1"/>
</dbReference>
<comment type="pathway">
    <text evidence="3">Sphingolipid metabolism.</text>
</comment>
<dbReference type="GO" id="GO:0016020">
    <property type="term" value="C:membrane"/>
    <property type="evidence" value="ECO:0007669"/>
    <property type="project" value="UniProtKB-SubCell"/>
</dbReference>
<evidence type="ECO:0000256" key="8">
    <source>
        <dbReference type="ARBA" id="ARBA00022692"/>
    </source>
</evidence>
<evidence type="ECO:0000256" key="3">
    <source>
        <dbReference type="ARBA" id="ARBA00004991"/>
    </source>
</evidence>
<evidence type="ECO:0000256" key="4">
    <source>
        <dbReference type="ARBA" id="ARBA00022516"/>
    </source>
</evidence>
<name>A7SB91_NEMVE</name>
<evidence type="ECO:0000256" key="12">
    <source>
        <dbReference type="ARBA" id="ARBA00023136"/>
    </source>
</evidence>
<dbReference type="GO" id="GO:0032259">
    <property type="term" value="P:methylation"/>
    <property type="evidence" value="ECO:0007669"/>
    <property type="project" value="UniProtKB-KW"/>
</dbReference>
<dbReference type="HOGENOM" id="CLU_026434_5_1_1"/>
<dbReference type="PhylomeDB" id="A7SB91"/>
<dbReference type="SUPFAM" id="SSF53335">
    <property type="entry name" value="S-adenosyl-L-methionine-dependent methyltransferases"/>
    <property type="match status" value="1"/>
</dbReference>
<evidence type="ECO:0000256" key="6">
    <source>
        <dbReference type="ARBA" id="ARBA00022679"/>
    </source>
</evidence>
<dbReference type="EC" id="2.1.1.317" evidence="13"/>
<sequence length="458" mass="53217">MAHAQNGSVGNSPRISSLESRDQLAWKKVSYTTLISLLVGVPGVVQYISGLPWWVYPVTFLLCLLPTFGAFMIIFNRICVGELGTKCNVMSKYVKFNDPSLEKSYSNRKIPIYVLYESYADGKLDFKMEPLQALEHRNEFTTYELGYYHLKFFLCNFVPELLSHSRTQDCEQVRDHYDRGNDFYEAFLGPMMIYTSGIVYNEDESLEDAQRNKLSAVCEKVQLKKGDKHLDIGCGWGTLVNYAAENYGSYSTGVTLAKNQVEWGNRVAQLKGVENRVNFLCLDYRDIPRTKYNKITCLEMAEHVGIRNFQSFLWQVREMLEDNGVFFLQIAGLRRAWQWEDFIWGLFMAKYIFPGADASCPLGWFITHLEQAGFEVQGTEKIGIHYSYTINRWYENWMRPEAQEAMVKKYGRIARIWNIFLSWSTIIARQGNSTCTQIVCHKNLNGYDRTRFYQKKRN</sequence>
<evidence type="ECO:0000256" key="10">
    <source>
        <dbReference type="ARBA" id="ARBA00022989"/>
    </source>
</evidence>
<evidence type="ECO:0000256" key="9">
    <source>
        <dbReference type="ARBA" id="ARBA00022919"/>
    </source>
</evidence>
<accession>A7SB91</accession>
<protein>
    <recommendedName>
        <fullName evidence="13">sphingolipid C(9)-methyltransferase</fullName>
        <ecNumber evidence="13">2.1.1.317</ecNumber>
    </recommendedName>
</protein>
<keyword evidence="8 14" id="KW-0812">Transmembrane</keyword>
<reference evidence="15 16" key="1">
    <citation type="journal article" date="2007" name="Science">
        <title>Sea anemone genome reveals ancestral eumetazoan gene repertoire and genomic organization.</title>
        <authorList>
            <person name="Putnam N.H."/>
            <person name="Srivastava M."/>
            <person name="Hellsten U."/>
            <person name="Dirks B."/>
            <person name="Chapman J."/>
            <person name="Salamov A."/>
            <person name="Terry A."/>
            <person name="Shapiro H."/>
            <person name="Lindquist E."/>
            <person name="Kapitonov V.V."/>
            <person name="Jurka J."/>
            <person name="Genikhovich G."/>
            <person name="Grigoriev I.V."/>
            <person name="Lucas S.M."/>
            <person name="Steele R.E."/>
            <person name="Finnerty J.R."/>
            <person name="Technau U."/>
            <person name="Martindale M.Q."/>
            <person name="Rokhsar D.S."/>
        </authorList>
    </citation>
    <scope>NUCLEOTIDE SEQUENCE [LARGE SCALE GENOMIC DNA]</scope>
    <source>
        <strain evidence="16">CH2 X CH6</strain>
    </source>
</reference>
<keyword evidence="6" id="KW-0808">Transferase</keyword>
<evidence type="ECO:0000313" key="15">
    <source>
        <dbReference type="EMBL" id="EDO39046.1"/>
    </source>
</evidence>
<evidence type="ECO:0000256" key="13">
    <source>
        <dbReference type="ARBA" id="ARBA00039020"/>
    </source>
</evidence>
<organism evidence="15 16">
    <name type="scientific">Nematostella vectensis</name>
    <name type="common">Starlet sea anemone</name>
    <dbReference type="NCBI Taxonomy" id="45351"/>
    <lineage>
        <taxon>Eukaryota</taxon>
        <taxon>Metazoa</taxon>
        <taxon>Cnidaria</taxon>
        <taxon>Anthozoa</taxon>
        <taxon>Hexacorallia</taxon>
        <taxon>Actiniaria</taxon>
        <taxon>Edwardsiidae</taxon>
        <taxon>Nematostella</taxon>
    </lineage>
</organism>
<evidence type="ECO:0000256" key="14">
    <source>
        <dbReference type="SAM" id="Phobius"/>
    </source>
</evidence>
<proteinExistence type="predicted"/>
<keyword evidence="16" id="KW-1185">Reference proteome</keyword>